<name>A0A1Y1URM0_9TREE</name>
<dbReference type="Proteomes" id="UP000193218">
    <property type="component" value="Unassembled WGS sequence"/>
</dbReference>
<dbReference type="GeneID" id="33554119"/>
<dbReference type="CDD" id="cd11577">
    <property type="entry name" value="GH71"/>
    <property type="match status" value="1"/>
</dbReference>
<dbReference type="EMBL" id="NBSH01000002">
    <property type="protein sequence ID" value="ORX40144.1"/>
    <property type="molecule type" value="Genomic_DNA"/>
</dbReference>
<dbReference type="Gene3D" id="3.20.20.80">
    <property type="entry name" value="Glycosidases"/>
    <property type="match status" value="1"/>
</dbReference>
<comment type="caution">
    <text evidence="1">The sequence shown here is derived from an EMBL/GenBank/DDBJ whole genome shotgun (WGS) entry which is preliminary data.</text>
</comment>
<evidence type="ECO:0000313" key="1">
    <source>
        <dbReference type="EMBL" id="ORX40144.1"/>
    </source>
</evidence>
<keyword evidence="2" id="KW-1185">Reference proteome</keyword>
<proteinExistence type="predicted"/>
<evidence type="ECO:0000313" key="2">
    <source>
        <dbReference type="Proteomes" id="UP000193218"/>
    </source>
</evidence>
<dbReference type="GO" id="GO:0051118">
    <property type="term" value="F:glucan endo-1,3-alpha-glucosidase activity"/>
    <property type="evidence" value="ECO:0007669"/>
    <property type="project" value="InterPro"/>
</dbReference>
<protein>
    <submittedName>
        <fullName evidence="1">Glycoside hydrolase</fullName>
    </submittedName>
</protein>
<accession>A0A1Y1URM0</accession>
<gene>
    <name evidence="1" type="ORF">BD324DRAFT_260831</name>
</gene>
<dbReference type="Pfam" id="PF03659">
    <property type="entry name" value="Glyco_hydro_71"/>
    <property type="match status" value="1"/>
</dbReference>
<reference evidence="1 2" key="1">
    <citation type="submission" date="2017-03" db="EMBL/GenBank/DDBJ databases">
        <title>Widespread Adenine N6-methylation of Active Genes in Fungi.</title>
        <authorList>
            <consortium name="DOE Joint Genome Institute"/>
            <person name="Mondo S.J."/>
            <person name="Dannebaum R.O."/>
            <person name="Kuo R.C."/>
            <person name="Louie K.B."/>
            <person name="Bewick A.J."/>
            <person name="Labutti K."/>
            <person name="Haridas S."/>
            <person name="Kuo A."/>
            <person name="Salamov A."/>
            <person name="Ahrendt S.R."/>
            <person name="Lau R."/>
            <person name="Bowen B.P."/>
            <person name="Lipzen A."/>
            <person name="Sullivan W."/>
            <person name="Andreopoulos W.B."/>
            <person name="Clum A."/>
            <person name="Lindquist E."/>
            <person name="Daum C."/>
            <person name="Northen T.R."/>
            <person name="Ramamoorthy G."/>
            <person name="Schmitz R.J."/>
            <person name="Gryganskyi A."/>
            <person name="Culley D."/>
            <person name="Magnuson J."/>
            <person name="James T.Y."/>
            <person name="O'Malley M.A."/>
            <person name="Stajich J.E."/>
            <person name="Spatafora J.W."/>
            <person name="Visel A."/>
            <person name="Grigoriev I.V."/>
        </authorList>
    </citation>
    <scope>NUCLEOTIDE SEQUENCE [LARGE SCALE GENOMIC DNA]</scope>
    <source>
        <strain evidence="1 2">NRRL Y-17943</strain>
    </source>
</reference>
<sequence length="367" mass="41804">MNVLSSGTEKHGMDLLEAVYEMMIQDGYLRWRGGPVLSTFGGHEARFGDWGWPGFIERLNERLDGKIMFIPAFFMPPKDFLTLPYVDGAFNWNSAWPQGDHSANVVEDEAFCEDPISFQVKPYMAAVSPLFFTHYGSSGEWAFNKNFIYRSDDLLYPWRWHALLSLPPNKSPNIIQIISWNDHGESHAIAPVRHNQPGSEEWTKDMPHEAFREMTRYFVRRWRDGLGEVEEFAPQSKGDLESTVKVWGWWRCHSKDLKASDDPVGEPVHADWARDLLNFLIVVPETSSPFHMVVHNGPNPQPHHLESGKANLITIPFVPGLVGFEVMEGSTDVIISASGKEIADQIQKYNFNMWGGSWEVKVGVRPS</sequence>
<dbReference type="AlphaFoldDB" id="A0A1Y1URM0"/>
<dbReference type="RefSeq" id="XP_021873929.1">
    <property type="nucleotide sequence ID" value="XM_022012311.1"/>
</dbReference>
<dbReference type="InParanoid" id="A0A1Y1URM0"/>
<keyword evidence="1" id="KW-0378">Hydrolase</keyword>
<dbReference type="InterPro" id="IPR005197">
    <property type="entry name" value="Glyco_hydro_71"/>
</dbReference>
<dbReference type="OrthoDB" id="3257981at2759"/>
<organism evidence="1 2">
    <name type="scientific">Kockovaella imperatae</name>
    <dbReference type="NCBI Taxonomy" id="4999"/>
    <lineage>
        <taxon>Eukaryota</taxon>
        <taxon>Fungi</taxon>
        <taxon>Dikarya</taxon>
        <taxon>Basidiomycota</taxon>
        <taxon>Agaricomycotina</taxon>
        <taxon>Tremellomycetes</taxon>
        <taxon>Tremellales</taxon>
        <taxon>Cuniculitremaceae</taxon>
        <taxon>Kockovaella</taxon>
    </lineage>
</organism>